<name>A0A0E9XH86_ANGAN</name>
<sequence length="66" mass="7587">MFGVLSVLHRSGQINVLTSHKCEQLTSNLPCLRTHPIHLTNSFYRTFSLLLDISLLNLPYNFQSQK</sequence>
<protein>
    <submittedName>
        <fullName evidence="1">Uncharacterized protein</fullName>
    </submittedName>
</protein>
<reference evidence="1" key="1">
    <citation type="submission" date="2014-11" db="EMBL/GenBank/DDBJ databases">
        <authorList>
            <person name="Amaro Gonzalez C."/>
        </authorList>
    </citation>
    <scope>NUCLEOTIDE SEQUENCE</scope>
</reference>
<evidence type="ECO:0000313" key="1">
    <source>
        <dbReference type="EMBL" id="JAI01211.1"/>
    </source>
</evidence>
<reference evidence="1" key="2">
    <citation type="journal article" date="2015" name="Fish Shellfish Immunol.">
        <title>Early steps in the European eel (Anguilla anguilla)-Vibrio vulnificus interaction in the gills: Role of the RtxA13 toxin.</title>
        <authorList>
            <person name="Callol A."/>
            <person name="Pajuelo D."/>
            <person name="Ebbesson L."/>
            <person name="Teles M."/>
            <person name="MacKenzie S."/>
            <person name="Amaro C."/>
        </authorList>
    </citation>
    <scope>NUCLEOTIDE SEQUENCE</scope>
</reference>
<dbReference type="EMBL" id="GBXM01007367">
    <property type="protein sequence ID" value="JAI01211.1"/>
    <property type="molecule type" value="Transcribed_RNA"/>
</dbReference>
<proteinExistence type="predicted"/>
<dbReference type="AlphaFoldDB" id="A0A0E9XH86"/>
<organism evidence="1">
    <name type="scientific">Anguilla anguilla</name>
    <name type="common">European freshwater eel</name>
    <name type="synonym">Muraena anguilla</name>
    <dbReference type="NCBI Taxonomy" id="7936"/>
    <lineage>
        <taxon>Eukaryota</taxon>
        <taxon>Metazoa</taxon>
        <taxon>Chordata</taxon>
        <taxon>Craniata</taxon>
        <taxon>Vertebrata</taxon>
        <taxon>Euteleostomi</taxon>
        <taxon>Actinopterygii</taxon>
        <taxon>Neopterygii</taxon>
        <taxon>Teleostei</taxon>
        <taxon>Anguilliformes</taxon>
        <taxon>Anguillidae</taxon>
        <taxon>Anguilla</taxon>
    </lineage>
</organism>
<accession>A0A0E9XH86</accession>